<dbReference type="RefSeq" id="WP_345635228.1">
    <property type="nucleotide sequence ID" value="NZ_BAABJQ010000022.1"/>
</dbReference>
<evidence type="ECO:0000313" key="3">
    <source>
        <dbReference type="EMBL" id="GAA5194693.1"/>
    </source>
</evidence>
<dbReference type="Pfam" id="PF08924">
    <property type="entry name" value="Rv2525c_GlyHyd-like"/>
    <property type="match status" value="1"/>
</dbReference>
<protein>
    <recommendedName>
        <fullName evidence="5">DUF1906 domain-containing protein</fullName>
    </recommendedName>
</protein>
<keyword evidence="4" id="KW-1185">Reference proteome</keyword>
<dbReference type="InterPro" id="IPR017853">
    <property type="entry name" value="GH"/>
</dbReference>
<dbReference type="InterPro" id="IPR015020">
    <property type="entry name" value="Rv2525c-like_Glyco_Hydro-like"/>
</dbReference>
<dbReference type="Proteomes" id="UP001501570">
    <property type="component" value="Unassembled WGS sequence"/>
</dbReference>
<accession>A0ABP9SFY1</accession>
<comment type="caution">
    <text evidence="3">The sequence shown here is derived from an EMBL/GenBank/DDBJ whole genome shotgun (WGS) entry which is preliminary data.</text>
</comment>
<evidence type="ECO:0008006" key="5">
    <source>
        <dbReference type="Google" id="ProtNLM"/>
    </source>
</evidence>
<dbReference type="Gene3D" id="3.20.20.80">
    <property type="entry name" value="Glycosidases"/>
    <property type="match status" value="1"/>
</dbReference>
<name>A0ABP9SFY1_9ACTN</name>
<evidence type="ECO:0000313" key="4">
    <source>
        <dbReference type="Proteomes" id="UP001501570"/>
    </source>
</evidence>
<proteinExistence type="predicted"/>
<reference evidence="4" key="1">
    <citation type="journal article" date="2019" name="Int. J. Syst. Evol. Microbiol.">
        <title>The Global Catalogue of Microorganisms (GCM) 10K type strain sequencing project: providing services to taxonomists for standard genome sequencing and annotation.</title>
        <authorList>
            <consortium name="The Broad Institute Genomics Platform"/>
            <consortium name="The Broad Institute Genome Sequencing Center for Infectious Disease"/>
            <person name="Wu L."/>
            <person name="Ma J."/>
        </authorList>
    </citation>
    <scope>NUCLEOTIDE SEQUENCE [LARGE SCALE GENOMIC DNA]</scope>
    <source>
        <strain evidence="4">JCM 18304</strain>
    </source>
</reference>
<sequence length="489" mass="50732">MGIDYAWEHPSPAAIRSAGYTFVCRYLSRTAAKNLTRSEADSLIAAGLDIVCNWEATSNAALNGYSQGVTDAQQASTQADQCGMPAGRPIYFSVDFDASSSQQPAINSYFDGVASVLGLGRTGGYGGYNVIQRLFGAGKIVWGWQTYAWSSGHWDSRAQLRQVQNGITVGGAECDANQAMAADFGQWGSLTENLGTAYNRWLVRADDGHVQAYARNTNNTMSNVDPCGNGWSPMGGNIGGNPAAVLDSVGHVQLYVRASDNSLQHVDPSGAGWSSMGGNVAGDPCAVLDPAGGVQVYVRGADSSLQHVDPSGAGWSSMGGAITGNPTAVVDSAGHTQIYVRSGNTLWHVDPSGGGWSSMGGDIAGDPCALLDPAGNIQIYVRGRDNSLQHVDVAGKGWASMGGWVAGNPIAVLDPAGHIQIYIRAGNVLWHVDPSGGGWSSMGGTIAGDPVALLDSVGSVQVYARGTDSSLQRELPNASWSSLGGSIAN</sequence>
<feature type="domain" description="PLL-like beta propeller" evidence="2">
    <location>
        <begin position="270"/>
        <end position="391"/>
    </location>
</feature>
<dbReference type="SUPFAM" id="SSF89372">
    <property type="entry name" value="Fucose-specific lectin"/>
    <property type="match status" value="2"/>
</dbReference>
<dbReference type="Pfam" id="PF26607">
    <property type="entry name" value="DUF8189"/>
    <property type="match status" value="1"/>
</dbReference>
<dbReference type="SUPFAM" id="SSF51445">
    <property type="entry name" value="(Trans)glycosidases"/>
    <property type="match status" value="1"/>
</dbReference>
<organism evidence="3 4">
    <name type="scientific">Rugosimonospora acidiphila</name>
    <dbReference type="NCBI Taxonomy" id="556531"/>
    <lineage>
        <taxon>Bacteria</taxon>
        <taxon>Bacillati</taxon>
        <taxon>Actinomycetota</taxon>
        <taxon>Actinomycetes</taxon>
        <taxon>Micromonosporales</taxon>
        <taxon>Micromonosporaceae</taxon>
        <taxon>Rugosimonospora</taxon>
    </lineage>
</organism>
<dbReference type="EMBL" id="BAABJQ010000022">
    <property type="protein sequence ID" value="GAA5194693.1"/>
    <property type="molecule type" value="Genomic_DNA"/>
</dbReference>
<dbReference type="InterPro" id="IPR058502">
    <property type="entry name" value="PLL-like_beta-prop"/>
</dbReference>
<evidence type="ECO:0000259" key="2">
    <source>
        <dbReference type="Pfam" id="PF26607"/>
    </source>
</evidence>
<gene>
    <name evidence="3" type="ORF">GCM10023322_59740</name>
</gene>
<feature type="domain" description="Rv2525c-like glycoside hydrolase-like" evidence="1">
    <location>
        <begin position="14"/>
        <end position="171"/>
    </location>
</feature>
<evidence type="ECO:0000259" key="1">
    <source>
        <dbReference type="Pfam" id="PF08924"/>
    </source>
</evidence>
<dbReference type="Gene3D" id="2.120.10.70">
    <property type="entry name" value="Fucose-specific lectin"/>
    <property type="match status" value="1"/>
</dbReference>